<dbReference type="EMBL" id="AB853026">
    <property type="protein sequence ID" value="BAO18840.1"/>
    <property type="molecule type" value="Genomic_DNA"/>
</dbReference>
<name>V5YMN3_9BURK</name>
<evidence type="ECO:0000313" key="2">
    <source>
        <dbReference type="EMBL" id="BAO18840.1"/>
    </source>
</evidence>
<feature type="compositionally biased region" description="Polar residues" evidence="1">
    <location>
        <begin position="15"/>
        <end position="29"/>
    </location>
</feature>
<evidence type="ECO:0000256" key="1">
    <source>
        <dbReference type="SAM" id="MobiDB-lite"/>
    </source>
</evidence>
<reference evidence="2" key="1">
    <citation type="journal article" date="2014" name="Microbiology">
        <title>A 2,4-dichlorophenoxyacetic acid degradation plasmid pM7012 discloses distribution of an unclassified megaplasmid group across bacterial species.</title>
        <authorList>
            <person name="Sakai Y."/>
            <person name="Ogawa N."/>
            <person name="Shimomura Y."/>
            <person name="Fujii T."/>
        </authorList>
    </citation>
    <scope>NUCLEOTIDE SEQUENCE</scope>
    <source>
        <strain evidence="2">M701</strain>
    </source>
</reference>
<dbReference type="AlphaFoldDB" id="V5YMN3"/>
<geneLocation type="plasmid" evidence="2">
    <name>pM7012</name>
</geneLocation>
<reference evidence="2" key="2">
    <citation type="submission" date="2024-06" db="EMBL/GenBank/DDBJ databases">
        <authorList>
            <person name="Sakai Y."/>
            <person name="Fujii T."/>
        </authorList>
    </citation>
    <scope>NUCLEOTIDE SEQUENCE</scope>
    <source>
        <strain evidence="2">M701</strain>
        <plasmid evidence="2">pM7012</plasmid>
    </source>
</reference>
<organism evidence="2">
    <name type="scientific">Burkholderia sp. M701</name>
    <dbReference type="NCBI Taxonomy" id="326454"/>
    <lineage>
        <taxon>Bacteria</taxon>
        <taxon>Pseudomonadati</taxon>
        <taxon>Pseudomonadota</taxon>
        <taxon>Betaproteobacteria</taxon>
        <taxon>Burkholderiales</taxon>
        <taxon>Burkholderiaceae</taxon>
        <taxon>Burkholderia</taxon>
    </lineage>
</organism>
<proteinExistence type="predicted"/>
<accession>V5YMN3</accession>
<feature type="region of interest" description="Disordered" evidence="1">
    <location>
        <begin position="1"/>
        <end position="44"/>
    </location>
</feature>
<feature type="compositionally biased region" description="Basic and acidic residues" evidence="1">
    <location>
        <begin position="32"/>
        <end position="44"/>
    </location>
</feature>
<protein>
    <submittedName>
        <fullName evidence="2">Uncharacterized protein</fullName>
    </submittedName>
</protein>
<sequence>MPITAAGSIRVPVIANTTTESQGDTSLNPNAKKGEGREHRTDNRRAARIPQAEHLLRYPGSSTGRICSAWVVALLAGRQRGYTSPDGRGPDGRLR</sequence>
<keyword evidence="2" id="KW-0614">Plasmid</keyword>